<sequence>MLSGRPFTRSLFVLVELLHLHRLLIIHNNRYDYRIRSEKTNPNFLR</sequence>
<organism evidence="1 2">
    <name type="scientific">Populus alba x Populus x berolinensis</name>
    <dbReference type="NCBI Taxonomy" id="444605"/>
    <lineage>
        <taxon>Eukaryota</taxon>
        <taxon>Viridiplantae</taxon>
        <taxon>Streptophyta</taxon>
        <taxon>Embryophyta</taxon>
        <taxon>Tracheophyta</taxon>
        <taxon>Spermatophyta</taxon>
        <taxon>Magnoliopsida</taxon>
        <taxon>eudicotyledons</taxon>
        <taxon>Gunneridae</taxon>
        <taxon>Pentapetalae</taxon>
        <taxon>rosids</taxon>
        <taxon>fabids</taxon>
        <taxon>Malpighiales</taxon>
        <taxon>Salicaceae</taxon>
        <taxon>Saliceae</taxon>
        <taxon>Populus</taxon>
    </lineage>
</organism>
<comment type="caution">
    <text evidence="1">The sequence shown here is derived from an EMBL/GenBank/DDBJ whole genome shotgun (WGS) entry which is preliminary data.</text>
</comment>
<name>A0AAD6VXP4_9ROSI</name>
<gene>
    <name evidence="1" type="ORF">NC653_019449</name>
</gene>
<protein>
    <submittedName>
        <fullName evidence="1">Uncharacterized protein</fullName>
    </submittedName>
</protein>
<keyword evidence="2" id="KW-1185">Reference proteome</keyword>
<dbReference type="AlphaFoldDB" id="A0AAD6VXP4"/>
<evidence type="ECO:0000313" key="1">
    <source>
        <dbReference type="EMBL" id="KAJ6991249.1"/>
    </source>
</evidence>
<dbReference type="Proteomes" id="UP001164929">
    <property type="component" value="Chromosome 7"/>
</dbReference>
<accession>A0AAD6VXP4</accession>
<evidence type="ECO:0000313" key="2">
    <source>
        <dbReference type="Proteomes" id="UP001164929"/>
    </source>
</evidence>
<proteinExistence type="predicted"/>
<dbReference type="EMBL" id="JAQIZT010000007">
    <property type="protein sequence ID" value="KAJ6991249.1"/>
    <property type="molecule type" value="Genomic_DNA"/>
</dbReference>
<reference evidence="1" key="1">
    <citation type="journal article" date="2023" name="Mol. Ecol. Resour.">
        <title>Chromosome-level genome assembly of a triploid poplar Populus alba 'Berolinensis'.</title>
        <authorList>
            <person name="Chen S."/>
            <person name="Yu Y."/>
            <person name="Wang X."/>
            <person name="Wang S."/>
            <person name="Zhang T."/>
            <person name="Zhou Y."/>
            <person name="He R."/>
            <person name="Meng N."/>
            <person name="Wang Y."/>
            <person name="Liu W."/>
            <person name="Liu Z."/>
            <person name="Liu J."/>
            <person name="Guo Q."/>
            <person name="Huang H."/>
            <person name="Sederoff R.R."/>
            <person name="Wang G."/>
            <person name="Qu G."/>
            <person name="Chen S."/>
        </authorList>
    </citation>
    <scope>NUCLEOTIDE SEQUENCE</scope>
    <source>
        <strain evidence="1">SC-2020</strain>
    </source>
</reference>